<evidence type="ECO:0000256" key="1">
    <source>
        <dbReference type="ARBA" id="ARBA00001974"/>
    </source>
</evidence>
<evidence type="ECO:0000259" key="5">
    <source>
        <dbReference type="Pfam" id="PF07992"/>
    </source>
</evidence>
<dbReference type="PRINTS" id="PR00411">
    <property type="entry name" value="PNDRDTASEI"/>
</dbReference>
<evidence type="ECO:0000256" key="4">
    <source>
        <dbReference type="ARBA" id="ARBA00023002"/>
    </source>
</evidence>
<feature type="domain" description="Reductase C-terminal" evidence="6">
    <location>
        <begin position="328"/>
        <end position="412"/>
    </location>
</feature>
<proteinExistence type="predicted"/>
<dbReference type="SUPFAM" id="SSF55424">
    <property type="entry name" value="FAD/NAD-linked reductases, dimerisation (C-terminal) domain"/>
    <property type="match status" value="1"/>
</dbReference>
<keyword evidence="2" id="KW-0285">Flavoprotein</keyword>
<reference evidence="7 8" key="1">
    <citation type="submission" date="2020-02" db="EMBL/GenBank/DDBJ databases">
        <title>Acidophilic actinobacteria isolated from forest soil.</title>
        <authorList>
            <person name="Golinska P."/>
        </authorList>
    </citation>
    <scope>NUCLEOTIDE SEQUENCE [LARGE SCALE GENOMIC DNA]</scope>
    <source>
        <strain evidence="7 8">NL8</strain>
    </source>
</reference>
<keyword evidence="3" id="KW-0274">FAD</keyword>
<accession>A0ABS5KXG7</accession>
<dbReference type="Pfam" id="PF14759">
    <property type="entry name" value="Reductase_C"/>
    <property type="match status" value="1"/>
</dbReference>
<dbReference type="InterPro" id="IPR016156">
    <property type="entry name" value="FAD/NAD-linked_Rdtase_dimer_sf"/>
</dbReference>
<dbReference type="InterPro" id="IPR050446">
    <property type="entry name" value="FAD-oxidoreductase/Apoptosis"/>
</dbReference>
<gene>
    <name evidence="7" type="ORF">KGQ19_28125</name>
</gene>
<dbReference type="Gene3D" id="3.30.390.30">
    <property type="match status" value="1"/>
</dbReference>
<dbReference type="PRINTS" id="PR00368">
    <property type="entry name" value="FADPNR"/>
</dbReference>
<name>A0ABS5KXG7_9ACTN</name>
<dbReference type="SUPFAM" id="SSF51905">
    <property type="entry name" value="FAD/NAD(P)-binding domain"/>
    <property type="match status" value="2"/>
</dbReference>
<dbReference type="RefSeq" id="WP_212014187.1">
    <property type="nucleotide sequence ID" value="NZ_JAAFYZ010000113.1"/>
</dbReference>
<dbReference type="Gene3D" id="3.50.50.60">
    <property type="entry name" value="FAD/NAD(P)-binding domain"/>
    <property type="match status" value="2"/>
</dbReference>
<dbReference type="Pfam" id="PF07992">
    <property type="entry name" value="Pyr_redox_2"/>
    <property type="match status" value="1"/>
</dbReference>
<dbReference type="InterPro" id="IPR028202">
    <property type="entry name" value="Reductase_C"/>
</dbReference>
<evidence type="ECO:0000313" key="8">
    <source>
        <dbReference type="Proteomes" id="UP000730482"/>
    </source>
</evidence>
<keyword evidence="4" id="KW-0560">Oxidoreductase</keyword>
<evidence type="ECO:0000256" key="3">
    <source>
        <dbReference type="ARBA" id="ARBA00022827"/>
    </source>
</evidence>
<dbReference type="InterPro" id="IPR023753">
    <property type="entry name" value="FAD/NAD-binding_dom"/>
</dbReference>
<evidence type="ECO:0000256" key="2">
    <source>
        <dbReference type="ARBA" id="ARBA00022630"/>
    </source>
</evidence>
<dbReference type="Proteomes" id="UP000730482">
    <property type="component" value="Unassembled WGS sequence"/>
</dbReference>
<dbReference type="InterPro" id="IPR036188">
    <property type="entry name" value="FAD/NAD-bd_sf"/>
</dbReference>
<dbReference type="EMBL" id="JAAFYZ010000113">
    <property type="protein sequence ID" value="MBS2550745.1"/>
    <property type="molecule type" value="Genomic_DNA"/>
</dbReference>
<comment type="cofactor">
    <cofactor evidence="1">
        <name>FAD</name>
        <dbReference type="ChEBI" id="CHEBI:57692"/>
    </cofactor>
</comment>
<protein>
    <submittedName>
        <fullName evidence="7">FAD-dependent oxidoreductase</fullName>
    </submittedName>
</protein>
<evidence type="ECO:0000259" key="6">
    <source>
        <dbReference type="Pfam" id="PF14759"/>
    </source>
</evidence>
<dbReference type="PANTHER" id="PTHR43557:SF2">
    <property type="entry name" value="RIESKE DOMAIN-CONTAINING PROTEIN-RELATED"/>
    <property type="match status" value="1"/>
</dbReference>
<evidence type="ECO:0000313" key="7">
    <source>
        <dbReference type="EMBL" id="MBS2550745.1"/>
    </source>
</evidence>
<organism evidence="7 8">
    <name type="scientific">Catenulispora pinistramenti</name>
    <dbReference type="NCBI Taxonomy" id="2705254"/>
    <lineage>
        <taxon>Bacteria</taxon>
        <taxon>Bacillati</taxon>
        <taxon>Actinomycetota</taxon>
        <taxon>Actinomycetes</taxon>
        <taxon>Catenulisporales</taxon>
        <taxon>Catenulisporaceae</taxon>
        <taxon>Catenulispora</taxon>
    </lineage>
</organism>
<sequence length="416" mass="43350">MPNHVAVIGAGLAAVSLCAALRAGGFTGRLTMVGDEPCHPYDRPPLSKQFLAGESDAAQISLQPAEWYLAQGIDVRLGVPVAAFDAGTGRVELANGSALVADVLVLATGGRARRLTVPGGQSATVLRTRADAEALRDRLSPGVRVLIAGAGLIGAEVAATATRHGCHVTLVDPSPLPMEHAIGPHAARALHAQHAAHGVTVVSGGVRAIEPGRVALSTGASVSADTDTDADAVVDGDRDVDVDVVVAGIGIVPNVELAEDAGLDVDNGVLVDSEMRTTSAPNVYAIGDIARVSGTPHRSEHWDNARRTAESAARAILGQPPEPRRAPWFWTDRYGTHLEMAGLYDPDAEAVARGDIEGGAGSVFYVRDRLCVGAVSLDRPLDIRAAQRLIDRRIPLDTARLADEGVDLHRLLVARA</sequence>
<comment type="caution">
    <text evidence="7">The sequence shown here is derived from an EMBL/GenBank/DDBJ whole genome shotgun (WGS) entry which is preliminary data.</text>
</comment>
<dbReference type="PANTHER" id="PTHR43557">
    <property type="entry name" value="APOPTOSIS-INDUCING FACTOR 1"/>
    <property type="match status" value="1"/>
</dbReference>
<feature type="domain" description="FAD/NAD(P)-binding" evidence="5">
    <location>
        <begin position="4"/>
        <end position="309"/>
    </location>
</feature>
<keyword evidence="8" id="KW-1185">Reference proteome</keyword>